<reference evidence="14 15" key="1">
    <citation type="submission" date="2023-11" db="EMBL/GenBank/DDBJ databases">
        <title>MicrobeMod: A computational toolkit for identifying prokaryotic methylation and restriction-modification with nanopore sequencing.</title>
        <authorList>
            <person name="Crits-Christoph A."/>
            <person name="Kang S.C."/>
            <person name="Lee H."/>
            <person name="Ostrov N."/>
        </authorList>
    </citation>
    <scope>NUCLEOTIDE SEQUENCE [LARGE SCALE GENOMIC DNA]</scope>
    <source>
        <strain evidence="14 15">ATCC 14820</strain>
    </source>
</reference>
<dbReference type="PROSITE" id="PS52016">
    <property type="entry name" value="TONB_DEPENDENT_REC_3"/>
    <property type="match status" value="1"/>
</dbReference>
<evidence type="ECO:0000256" key="10">
    <source>
        <dbReference type="ARBA" id="ARBA00023237"/>
    </source>
</evidence>
<evidence type="ECO:0000256" key="5">
    <source>
        <dbReference type="ARBA" id="ARBA00022692"/>
    </source>
</evidence>
<keyword evidence="14" id="KW-0675">Receptor</keyword>
<dbReference type="Gene3D" id="3.55.50.30">
    <property type="match status" value="1"/>
</dbReference>
<proteinExistence type="inferred from homology"/>
<name>A0ABU4PIP4_9SPHN</name>
<evidence type="ECO:0000313" key="14">
    <source>
        <dbReference type="EMBL" id="MDX5983839.1"/>
    </source>
</evidence>
<keyword evidence="6" id="KW-0408">Iron</keyword>
<evidence type="ECO:0000313" key="15">
    <source>
        <dbReference type="Proteomes" id="UP001279660"/>
    </source>
</evidence>
<keyword evidence="4" id="KW-0410">Iron transport</keyword>
<dbReference type="InterPro" id="IPR011662">
    <property type="entry name" value="Secretin/TonB_short_N"/>
</dbReference>
<dbReference type="Pfam" id="PF07715">
    <property type="entry name" value="Plug"/>
    <property type="match status" value="1"/>
</dbReference>
<keyword evidence="10 11" id="KW-0998">Cell outer membrane</keyword>
<dbReference type="Pfam" id="PF00593">
    <property type="entry name" value="TonB_dep_Rec_b-barrel"/>
    <property type="match status" value="1"/>
</dbReference>
<evidence type="ECO:0000259" key="13">
    <source>
        <dbReference type="SMART" id="SM00965"/>
    </source>
</evidence>
<dbReference type="SUPFAM" id="SSF56935">
    <property type="entry name" value="Porins"/>
    <property type="match status" value="1"/>
</dbReference>
<dbReference type="RefSeq" id="WP_245535624.1">
    <property type="nucleotide sequence ID" value="NZ_JAWXXV010000001.1"/>
</dbReference>
<protein>
    <submittedName>
        <fullName evidence="14">TonB-dependent receptor</fullName>
    </submittedName>
</protein>
<evidence type="ECO:0000256" key="4">
    <source>
        <dbReference type="ARBA" id="ARBA00022496"/>
    </source>
</evidence>
<comment type="caution">
    <text evidence="14">The sequence shown here is derived from an EMBL/GenBank/DDBJ whole genome shotgun (WGS) entry which is preliminary data.</text>
</comment>
<evidence type="ECO:0000256" key="1">
    <source>
        <dbReference type="ARBA" id="ARBA00004571"/>
    </source>
</evidence>
<dbReference type="EMBL" id="JAWXXV010000001">
    <property type="protein sequence ID" value="MDX5983839.1"/>
    <property type="molecule type" value="Genomic_DNA"/>
</dbReference>
<keyword evidence="7" id="KW-0406">Ion transport</keyword>
<evidence type="ECO:0000256" key="8">
    <source>
        <dbReference type="ARBA" id="ARBA00023077"/>
    </source>
</evidence>
<evidence type="ECO:0000256" key="3">
    <source>
        <dbReference type="ARBA" id="ARBA00022452"/>
    </source>
</evidence>
<keyword evidence="8 12" id="KW-0798">TonB box</keyword>
<comment type="subcellular location">
    <subcellularLocation>
        <location evidence="1 11">Cell outer membrane</location>
        <topology evidence="1 11">Multi-pass membrane protein</topology>
    </subcellularLocation>
</comment>
<dbReference type="Gene3D" id="2.40.170.20">
    <property type="entry name" value="TonB-dependent receptor, beta-barrel domain"/>
    <property type="match status" value="1"/>
</dbReference>
<evidence type="ECO:0000256" key="7">
    <source>
        <dbReference type="ARBA" id="ARBA00023065"/>
    </source>
</evidence>
<accession>A0ABU4PIP4</accession>
<feature type="domain" description="Secretin/TonB short N-terminal" evidence="13">
    <location>
        <begin position="32"/>
        <end position="83"/>
    </location>
</feature>
<dbReference type="PANTHER" id="PTHR32552">
    <property type="entry name" value="FERRICHROME IRON RECEPTOR-RELATED"/>
    <property type="match status" value="1"/>
</dbReference>
<evidence type="ECO:0000256" key="2">
    <source>
        <dbReference type="ARBA" id="ARBA00022448"/>
    </source>
</evidence>
<evidence type="ECO:0000256" key="9">
    <source>
        <dbReference type="ARBA" id="ARBA00023136"/>
    </source>
</evidence>
<evidence type="ECO:0000256" key="6">
    <source>
        <dbReference type="ARBA" id="ARBA00023004"/>
    </source>
</evidence>
<evidence type="ECO:0000256" key="11">
    <source>
        <dbReference type="PROSITE-ProRule" id="PRU01360"/>
    </source>
</evidence>
<dbReference type="Proteomes" id="UP001279660">
    <property type="component" value="Unassembled WGS sequence"/>
</dbReference>
<dbReference type="InterPro" id="IPR012910">
    <property type="entry name" value="Plug_dom"/>
</dbReference>
<keyword evidence="15" id="KW-1185">Reference proteome</keyword>
<keyword evidence="2 11" id="KW-0813">Transport</keyword>
<keyword evidence="5 11" id="KW-0812">Transmembrane</keyword>
<dbReference type="Pfam" id="PF07660">
    <property type="entry name" value="STN"/>
    <property type="match status" value="1"/>
</dbReference>
<dbReference type="InterPro" id="IPR036942">
    <property type="entry name" value="Beta-barrel_TonB_sf"/>
</dbReference>
<dbReference type="InterPro" id="IPR000531">
    <property type="entry name" value="Beta-barrel_TonB"/>
</dbReference>
<keyword evidence="9 11" id="KW-0472">Membrane</keyword>
<comment type="similarity">
    <text evidence="11 12">Belongs to the TonB-dependent receptor family.</text>
</comment>
<dbReference type="SMART" id="SM00965">
    <property type="entry name" value="STN"/>
    <property type="match status" value="1"/>
</dbReference>
<dbReference type="PANTHER" id="PTHR32552:SF81">
    <property type="entry name" value="TONB-DEPENDENT OUTER MEMBRANE RECEPTOR"/>
    <property type="match status" value="1"/>
</dbReference>
<dbReference type="InterPro" id="IPR039426">
    <property type="entry name" value="TonB-dep_rcpt-like"/>
</dbReference>
<gene>
    <name evidence="14" type="ORF">SIL82_06160</name>
</gene>
<evidence type="ECO:0000256" key="12">
    <source>
        <dbReference type="RuleBase" id="RU003357"/>
    </source>
</evidence>
<keyword evidence="3 11" id="KW-1134">Transmembrane beta strand</keyword>
<sequence>MPVAALADSPRIAVPAEPLDQALTALARQIGFDIISTEPGLAHVRTKGVTGQMPPREALRRLLEGTGYRAVAVDDRSYRIVRAPRLVVHPRLLARRTAEPASGDDIIVTAGKQKSSLLRFPGSVLMVGGFSPGALAGRSIDMDEVARGTPVLQNTELGVGRNKIFIRGVADSSFNGATQSTASIYFDEVPLGYSGPEPSLNLYDMKGVEVLEGPQGTLYGSGAIGGIIRLTPNPVDLRRASASLSSGVTATQGGAGGFDVAGMANLPLVEERVGLRVVGYRDRDGGFITDRTRKLSNINRTDTVGGRATLAIDPGDGWGVELGGLAQRIEAADAQYAEQTVGPLARRSLAQPYSSEIKLLRGVLRKHWDSGLDLISATGYVELQTSDTFDATRAIGSKGPTIYTNDQSNALFVQEARLSRAVPDHIGWLVGLAFLHDRDIQARALGPPDQPLDIIGVTNMTDSLSAFGEASWPVSSRLTLTAGTRFTTARTDGEPSVRPRNNSFIKGRATRRVDPTLGLSWLIDKRTAVFARVQSGYRTGGLAVATGVGRVLDFRSDSILVGEVGIRKQRTGPTGLELTTAVSYARWRNIQADLYNTRGQPYTANIGDADIVGLEASGDWAIVRGLHANFAFLYTYNVVDGPLAQLSVRANRRLPETPAFAGNAGLSYHWMRGRESSFSAGVSGRYVGRSLLGTGDFLDVSQGKYSVLDAQIGWHWRNLDVSLSGDNLANATANRFALGNPTILATRQQTTPLRPRNVRLGVSIAW</sequence>
<organism evidence="14 15">
    <name type="scientific">Sphingomonas echinoides</name>
    <dbReference type="NCBI Taxonomy" id="59803"/>
    <lineage>
        <taxon>Bacteria</taxon>
        <taxon>Pseudomonadati</taxon>
        <taxon>Pseudomonadota</taxon>
        <taxon>Alphaproteobacteria</taxon>
        <taxon>Sphingomonadales</taxon>
        <taxon>Sphingomonadaceae</taxon>
        <taxon>Sphingomonas</taxon>
    </lineage>
</organism>